<name>A0A939FT52_9ACTN</name>
<keyword evidence="5 7" id="KW-0408">Iron</keyword>
<dbReference type="FunFam" id="1.10.630.10:FF:000018">
    <property type="entry name" value="Cytochrome P450 monooxygenase"/>
    <property type="match status" value="1"/>
</dbReference>
<dbReference type="PROSITE" id="PS00086">
    <property type="entry name" value="CYTOCHROME_P450"/>
    <property type="match status" value="1"/>
</dbReference>
<sequence length="412" mass="44909">MENRCPVVLDTTGRDIHAEGARIRERGPVARVELPGGVEGWSVTGYEMAKQVLSDPRFVKDPQKWPAFAAGEIPSNWPLIGWLLMDNMTTNDGDDHMRLRKLIQRGFTTRQVEATRPLIENIVRDLLDRLADTPPGEVVDLKGRFATPLPARVICDMFGVPESARAAALRGAGVNVSTSITGDEAEANVEQWHRELYELAELKRRTPGEDLTSLLLAAREADGTHLSDEEMVGTLHLMLGAGSETLMNALSHAVLALLTQPDQRELLVRGKVSWDDVIEETLRVQAPVAQLPLRFATEDVTLGDVVVRRGDPVLMGFAAVGRDPEVHGASAGEFDAARADKTHLSFGHGVHFCLGAPLARLELKIALPALFERFPDLSLAVAPEELEPQGTFIMNGHKELPVRLGEPAPAGA</sequence>
<evidence type="ECO:0000256" key="3">
    <source>
        <dbReference type="ARBA" id="ARBA00022723"/>
    </source>
</evidence>
<gene>
    <name evidence="8" type="ORF">J1792_22900</name>
</gene>
<evidence type="ECO:0000313" key="8">
    <source>
        <dbReference type="EMBL" id="MBO0655522.1"/>
    </source>
</evidence>
<evidence type="ECO:0000256" key="5">
    <source>
        <dbReference type="ARBA" id="ARBA00023004"/>
    </source>
</evidence>
<reference evidence="8" key="1">
    <citation type="submission" date="2021-03" db="EMBL/GenBank/DDBJ databases">
        <title>Streptomyces strains.</title>
        <authorList>
            <person name="Lund M.B."/>
            <person name="Toerring T."/>
        </authorList>
    </citation>
    <scope>NUCLEOTIDE SEQUENCE</scope>
    <source>
        <strain evidence="8">JCM 4242</strain>
    </source>
</reference>
<dbReference type="InterPro" id="IPR036396">
    <property type="entry name" value="Cyt_P450_sf"/>
</dbReference>
<dbReference type="Gene3D" id="1.10.630.10">
    <property type="entry name" value="Cytochrome P450"/>
    <property type="match status" value="1"/>
</dbReference>
<evidence type="ECO:0000256" key="2">
    <source>
        <dbReference type="ARBA" id="ARBA00022617"/>
    </source>
</evidence>
<comment type="caution">
    <text evidence="8">The sequence shown here is derived from an EMBL/GenBank/DDBJ whole genome shotgun (WGS) entry which is preliminary data.</text>
</comment>
<dbReference type="PANTHER" id="PTHR46696">
    <property type="entry name" value="P450, PUTATIVE (EUROFUNG)-RELATED"/>
    <property type="match status" value="1"/>
</dbReference>
<dbReference type="PRINTS" id="PR00359">
    <property type="entry name" value="BP450"/>
</dbReference>
<evidence type="ECO:0000256" key="1">
    <source>
        <dbReference type="ARBA" id="ARBA00010617"/>
    </source>
</evidence>
<evidence type="ECO:0000313" key="9">
    <source>
        <dbReference type="Proteomes" id="UP000664781"/>
    </source>
</evidence>
<dbReference type="InterPro" id="IPR001128">
    <property type="entry name" value="Cyt_P450"/>
</dbReference>
<dbReference type="Pfam" id="PF00067">
    <property type="entry name" value="p450"/>
    <property type="match status" value="2"/>
</dbReference>
<dbReference type="GO" id="GO:0016705">
    <property type="term" value="F:oxidoreductase activity, acting on paired donors, with incorporation or reduction of molecular oxygen"/>
    <property type="evidence" value="ECO:0007669"/>
    <property type="project" value="InterPro"/>
</dbReference>
<dbReference type="InterPro" id="IPR017972">
    <property type="entry name" value="Cyt_P450_CS"/>
</dbReference>
<dbReference type="PRINTS" id="PR00385">
    <property type="entry name" value="P450"/>
</dbReference>
<dbReference type="GO" id="GO:0020037">
    <property type="term" value="F:heme binding"/>
    <property type="evidence" value="ECO:0007669"/>
    <property type="project" value="InterPro"/>
</dbReference>
<evidence type="ECO:0000256" key="4">
    <source>
        <dbReference type="ARBA" id="ARBA00023002"/>
    </source>
</evidence>
<keyword evidence="3 7" id="KW-0479">Metal-binding</keyword>
<dbReference type="PANTHER" id="PTHR46696:SF1">
    <property type="entry name" value="CYTOCHROME P450 YJIB-RELATED"/>
    <property type="match status" value="1"/>
</dbReference>
<dbReference type="GO" id="GO:0005506">
    <property type="term" value="F:iron ion binding"/>
    <property type="evidence" value="ECO:0007669"/>
    <property type="project" value="InterPro"/>
</dbReference>
<dbReference type="Proteomes" id="UP000664781">
    <property type="component" value="Unassembled WGS sequence"/>
</dbReference>
<accession>A0A939FT52</accession>
<keyword evidence="9" id="KW-1185">Reference proteome</keyword>
<keyword evidence="2 7" id="KW-0349">Heme</keyword>
<proteinExistence type="inferred from homology"/>
<comment type="similarity">
    <text evidence="1 7">Belongs to the cytochrome P450 family.</text>
</comment>
<dbReference type="CDD" id="cd11029">
    <property type="entry name" value="CYP107-like"/>
    <property type="match status" value="1"/>
</dbReference>
<keyword evidence="4 7" id="KW-0560">Oxidoreductase</keyword>
<dbReference type="RefSeq" id="WP_086566824.1">
    <property type="nucleotide sequence ID" value="NZ_JAFMOF010000003.1"/>
</dbReference>
<evidence type="ECO:0000256" key="7">
    <source>
        <dbReference type="RuleBase" id="RU000461"/>
    </source>
</evidence>
<dbReference type="SUPFAM" id="SSF48264">
    <property type="entry name" value="Cytochrome P450"/>
    <property type="match status" value="1"/>
</dbReference>
<dbReference type="EMBL" id="JAFMOF010000003">
    <property type="protein sequence ID" value="MBO0655522.1"/>
    <property type="molecule type" value="Genomic_DNA"/>
</dbReference>
<protein>
    <submittedName>
        <fullName evidence="8">Cytochrome P450</fullName>
    </submittedName>
</protein>
<dbReference type="AlphaFoldDB" id="A0A939FT52"/>
<evidence type="ECO:0000256" key="6">
    <source>
        <dbReference type="ARBA" id="ARBA00023033"/>
    </source>
</evidence>
<keyword evidence="6 7" id="KW-0503">Monooxygenase</keyword>
<dbReference type="InterPro" id="IPR002397">
    <property type="entry name" value="Cyt_P450_B"/>
</dbReference>
<organism evidence="8 9">
    <name type="scientific">Streptomyces triculaminicus</name>
    <dbReference type="NCBI Taxonomy" id="2816232"/>
    <lineage>
        <taxon>Bacteria</taxon>
        <taxon>Bacillati</taxon>
        <taxon>Actinomycetota</taxon>
        <taxon>Actinomycetes</taxon>
        <taxon>Kitasatosporales</taxon>
        <taxon>Streptomycetaceae</taxon>
        <taxon>Streptomyces</taxon>
    </lineage>
</organism>
<dbReference type="GO" id="GO:0004497">
    <property type="term" value="F:monooxygenase activity"/>
    <property type="evidence" value="ECO:0007669"/>
    <property type="project" value="UniProtKB-KW"/>
</dbReference>